<proteinExistence type="predicted"/>
<dbReference type="GO" id="GO:0003841">
    <property type="term" value="F:1-acylglycerol-3-phosphate O-acyltransferase activity"/>
    <property type="evidence" value="ECO:0007669"/>
    <property type="project" value="TreeGrafter"/>
</dbReference>
<gene>
    <name evidence="8" type="ORF">NB640_03515</name>
</gene>
<keyword evidence="5 8" id="KW-0012">Acyltransferase</keyword>
<dbReference type="PANTHER" id="PTHR10434">
    <property type="entry name" value="1-ACYL-SN-GLYCEROL-3-PHOSPHATE ACYLTRANSFERASE"/>
    <property type="match status" value="1"/>
</dbReference>
<feature type="region of interest" description="Disordered" evidence="6">
    <location>
        <begin position="241"/>
        <end position="264"/>
    </location>
</feature>
<comment type="pathway">
    <text evidence="1">Lipid metabolism.</text>
</comment>
<feature type="domain" description="Phospholipid/glycerol acyltransferase" evidence="7">
    <location>
        <begin position="64"/>
        <end position="177"/>
    </location>
</feature>
<organism evidence="8 9">
    <name type="scientific">Oxalobacter vibrioformis</name>
    <dbReference type="NCBI Taxonomy" id="933080"/>
    <lineage>
        <taxon>Bacteria</taxon>
        <taxon>Pseudomonadati</taxon>
        <taxon>Pseudomonadota</taxon>
        <taxon>Betaproteobacteria</taxon>
        <taxon>Burkholderiales</taxon>
        <taxon>Oxalobacteraceae</taxon>
        <taxon>Oxalobacter</taxon>
    </lineage>
</organism>
<evidence type="ECO:0000256" key="2">
    <source>
        <dbReference type="ARBA" id="ARBA00022516"/>
    </source>
</evidence>
<keyword evidence="9" id="KW-1185">Reference proteome</keyword>
<sequence length="264" mass="30056">MKAYFRVLKMLLHAFSAVLTGIFRYPSWTPEKQREYIQNWSRKLFRIIGIRITVINEHLLAPHALIVSNHLSWLDIFLINTAQPSRFIAKDSIRSWPLIGWLATRAGTVYLKRNNARDLRNTFRALVTHLHQGEYFVFFPEGTSGGSQNRLLPFHSNLFEAAIEAGAPVQPCVLHYVDENDHFHPSIESETKLSLVDNIMRVLNTDTIRAELTILPVIESAGMQRRVLSQQAHEVIQTELKKHPAYKGPGNPPDTAPGHQDAPP</sequence>
<evidence type="ECO:0000256" key="1">
    <source>
        <dbReference type="ARBA" id="ARBA00005189"/>
    </source>
</evidence>
<dbReference type="SUPFAM" id="SSF69593">
    <property type="entry name" value="Glycerol-3-phosphate (1)-acyltransferase"/>
    <property type="match status" value="1"/>
</dbReference>
<reference evidence="8" key="1">
    <citation type="journal article" date="2022" name="Front. Microbiol.">
        <title>New perspectives on an old grouping: The genomic and phenotypic variability of Oxalobacter formigenes and the implications for calcium oxalate stone prevention.</title>
        <authorList>
            <person name="Chmiel J.A."/>
            <person name="Carr C."/>
            <person name="Stuivenberg G.A."/>
            <person name="Venema R."/>
            <person name="Chanyi R.M."/>
            <person name="Al K.F."/>
            <person name="Giguere D."/>
            <person name="Say H."/>
            <person name="Akouris P.P."/>
            <person name="Dominguez Romero S.A."/>
            <person name="Kwong A."/>
            <person name="Tai V."/>
            <person name="Koval S.F."/>
            <person name="Razvi H."/>
            <person name="Bjazevic J."/>
            <person name="Burton J.P."/>
        </authorList>
    </citation>
    <scope>NUCLEOTIDE SEQUENCE</scope>
    <source>
        <strain evidence="8">WoOx3</strain>
    </source>
</reference>
<dbReference type="SMART" id="SM00563">
    <property type="entry name" value="PlsC"/>
    <property type="match status" value="1"/>
</dbReference>
<dbReference type="AlphaFoldDB" id="A0A9E9M004"/>
<evidence type="ECO:0000313" key="9">
    <source>
        <dbReference type="Proteomes" id="UP001156215"/>
    </source>
</evidence>
<evidence type="ECO:0000256" key="3">
    <source>
        <dbReference type="ARBA" id="ARBA00022679"/>
    </source>
</evidence>
<dbReference type="KEGG" id="ovb:NB640_03515"/>
<evidence type="ECO:0000256" key="6">
    <source>
        <dbReference type="SAM" id="MobiDB-lite"/>
    </source>
</evidence>
<dbReference type="Pfam" id="PF01553">
    <property type="entry name" value="Acyltransferase"/>
    <property type="match status" value="1"/>
</dbReference>
<dbReference type="PANTHER" id="PTHR10434:SF64">
    <property type="entry name" value="1-ACYL-SN-GLYCEROL-3-PHOSPHATE ACYLTRANSFERASE-RELATED"/>
    <property type="match status" value="1"/>
</dbReference>
<evidence type="ECO:0000256" key="4">
    <source>
        <dbReference type="ARBA" id="ARBA00023098"/>
    </source>
</evidence>
<evidence type="ECO:0000313" key="8">
    <source>
        <dbReference type="EMBL" id="WAW10735.1"/>
    </source>
</evidence>
<dbReference type="CDD" id="cd07989">
    <property type="entry name" value="LPLAT_AGPAT-like"/>
    <property type="match status" value="1"/>
</dbReference>
<keyword evidence="2" id="KW-0444">Lipid biosynthesis</keyword>
<dbReference type="EMBL" id="CP098242">
    <property type="protein sequence ID" value="WAW10735.1"/>
    <property type="molecule type" value="Genomic_DNA"/>
</dbReference>
<protein>
    <submittedName>
        <fullName evidence="8">1-acyl-sn-glycerol-3-phosphate acyltransferase</fullName>
    </submittedName>
</protein>
<keyword evidence="4" id="KW-0443">Lipid metabolism</keyword>
<accession>A0A9E9M004</accession>
<dbReference type="InterPro" id="IPR002123">
    <property type="entry name" value="Plipid/glycerol_acylTrfase"/>
</dbReference>
<dbReference type="RefSeq" id="WP_269309779.1">
    <property type="nucleotide sequence ID" value="NZ_CP098242.1"/>
</dbReference>
<evidence type="ECO:0000256" key="5">
    <source>
        <dbReference type="ARBA" id="ARBA00023315"/>
    </source>
</evidence>
<name>A0A9E9M004_9BURK</name>
<dbReference type="Proteomes" id="UP001156215">
    <property type="component" value="Chromosome"/>
</dbReference>
<evidence type="ECO:0000259" key="7">
    <source>
        <dbReference type="SMART" id="SM00563"/>
    </source>
</evidence>
<dbReference type="GO" id="GO:0006654">
    <property type="term" value="P:phosphatidic acid biosynthetic process"/>
    <property type="evidence" value="ECO:0007669"/>
    <property type="project" value="TreeGrafter"/>
</dbReference>
<keyword evidence="3" id="KW-0808">Transferase</keyword>